<reference evidence="1 2" key="1">
    <citation type="submission" date="2018-12" db="EMBL/GenBank/DDBJ databases">
        <authorList>
            <consortium name="Pathogen Informatics"/>
        </authorList>
    </citation>
    <scope>NUCLEOTIDE SEQUENCE [LARGE SCALE GENOMIC DNA]</scope>
    <source>
        <strain evidence="1 2">NCTC10741</strain>
    </source>
</reference>
<evidence type="ECO:0008006" key="3">
    <source>
        <dbReference type="Google" id="ProtNLM"/>
    </source>
</evidence>
<proteinExistence type="predicted"/>
<dbReference type="Proteomes" id="UP000271626">
    <property type="component" value="Chromosome"/>
</dbReference>
<evidence type="ECO:0000313" key="2">
    <source>
        <dbReference type="Proteomes" id="UP000271626"/>
    </source>
</evidence>
<sequence length="94" mass="10536">MYDVLYDIRATGAYSSGMATSITFRLDDEARRALDELVEDGSAVSAAIRDALVAAADRRRRERLRAEVEELAADPDDRAEMARVRDAMESLRAW</sequence>
<evidence type="ECO:0000313" key="1">
    <source>
        <dbReference type="EMBL" id="VDR39617.1"/>
    </source>
</evidence>
<accession>A0A3P8KSK6</accession>
<dbReference type="AlphaFoldDB" id="A0A3P8KSK6"/>
<dbReference type="EMBL" id="LR131273">
    <property type="protein sequence ID" value="VDR39617.1"/>
    <property type="molecule type" value="Genomic_DNA"/>
</dbReference>
<gene>
    <name evidence="1" type="ORF">NCTC10741_02760</name>
</gene>
<name>A0A3P8KSK6_TSUPA</name>
<organism evidence="1 2">
    <name type="scientific">Tsukamurella paurometabola</name>
    <name type="common">Corynebacterium paurometabolum</name>
    <dbReference type="NCBI Taxonomy" id="2061"/>
    <lineage>
        <taxon>Bacteria</taxon>
        <taxon>Bacillati</taxon>
        <taxon>Actinomycetota</taxon>
        <taxon>Actinomycetes</taxon>
        <taxon>Mycobacteriales</taxon>
        <taxon>Tsukamurellaceae</taxon>
        <taxon>Tsukamurella</taxon>
    </lineage>
</organism>
<protein>
    <recommendedName>
        <fullName evidence="3">Ribbon-helix-helix protein CopG domain-containing protein</fullName>
    </recommendedName>
</protein>